<dbReference type="EMBL" id="DXBY01000143">
    <property type="protein sequence ID" value="HIZ35791.1"/>
    <property type="molecule type" value="Genomic_DNA"/>
</dbReference>
<reference evidence="2" key="2">
    <citation type="submission" date="2021-04" db="EMBL/GenBank/DDBJ databases">
        <authorList>
            <person name="Gilroy R."/>
        </authorList>
    </citation>
    <scope>NUCLEOTIDE SEQUENCE</scope>
    <source>
        <strain evidence="2">ChiGjej4B4-7305</strain>
    </source>
</reference>
<feature type="transmembrane region" description="Helical" evidence="1">
    <location>
        <begin position="454"/>
        <end position="479"/>
    </location>
</feature>
<keyword evidence="1" id="KW-1133">Transmembrane helix</keyword>
<feature type="transmembrane region" description="Helical" evidence="1">
    <location>
        <begin position="376"/>
        <end position="399"/>
    </location>
</feature>
<sequence>MVAHLVRLRLTLLGNTFRRSVWQTIGFILGVLYALFIVVMAVIGSVAGGGVNADLTGQVIVVIGSLVILAWLVVPVFAFGTDATLDPQRFVTFGIPRRSLLAGLAAAGLTSIPGAATLLAAAGVAFAWWRTPWVIPFALIGAALAVALCVVGSRALTTALVPLLDSRRSREVLMVVALIPIVMIGPMIGTVAQQFDGSGMTAADVSAMLDQVVGVLSWTPFGAPWAIGMSVHDGAWLLALLRLLVCVVTLGVAWWVWDVTLAKSLVSPPTSTARGGKAKGLGWFDRMPSTPTGAVAARALTYWFRDPRYSASIAIIPLLPIVLAVAGGGLSELVLVLAPVTAWILAFSISADIAYDHTAFALHAATAVSGRADRAGRVLALTSIAVPVLVIFLIGTLVATGRWDLAPMLIGLTVAAFGVTAGVSSVTSARLIYPAVKPGDSPMKQPQGAVIPTMIAQSVGVGAALLLSFPVIVLAILTIAQSLAFGWACLVIGVVWGVVACVIGIRTGGRWYDRRTPELLQQVVAQA</sequence>
<feature type="transmembrane region" description="Helical" evidence="1">
    <location>
        <begin position="235"/>
        <end position="257"/>
    </location>
</feature>
<keyword evidence="1" id="KW-0812">Transmembrane</keyword>
<dbReference type="Proteomes" id="UP000824037">
    <property type="component" value="Unassembled WGS sequence"/>
</dbReference>
<accession>A0A9D2EED1</accession>
<feature type="transmembrane region" description="Helical" evidence="1">
    <location>
        <begin position="172"/>
        <end position="192"/>
    </location>
</feature>
<feature type="transmembrane region" description="Helical" evidence="1">
    <location>
        <begin position="21"/>
        <end position="47"/>
    </location>
</feature>
<reference evidence="2" key="1">
    <citation type="journal article" date="2021" name="PeerJ">
        <title>Extensive microbial diversity within the chicken gut microbiome revealed by metagenomics and culture.</title>
        <authorList>
            <person name="Gilroy R."/>
            <person name="Ravi A."/>
            <person name="Getino M."/>
            <person name="Pursley I."/>
            <person name="Horton D.L."/>
            <person name="Alikhan N.F."/>
            <person name="Baker D."/>
            <person name="Gharbi K."/>
            <person name="Hall N."/>
            <person name="Watson M."/>
            <person name="Adriaenssens E.M."/>
            <person name="Foster-Nyarko E."/>
            <person name="Jarju S."/>
            <person name="Secka A."/>
            <person name="Antonio M."/>
            <person name="Oren A."/>
            <person name="Chaudhuri R.R."/>
            <person name="La Ragione R."/>
            <person name="Hildebrand F."/>
            <person name="Pallen M.J."/>
        </authorList>
    </citation>
    <scope>NUCLEOTIDE SEQUENCE</scope>
    <source>
        <strain evidence="2">ChiGjej4B4-7305</strain>
    </source>
</reference>
<feature type="transmembrane region" description="Helical" evidence="1">
    <location>
        <begin position="100"/>
        <end position="127"/>
    </location>
</feature>
<feature type="transmembrane region" description="Helical" evidence="1">
    <location>
        <begin position="309"/>
        <end position="327"/>
    </location>
</feature>
<comment type="caution">
    <text evidence="2">The sequence shown here is derived from an EMBL/GenBank/DDBJ whole genome shotgun (WGS) entry which is preliminary data.</text>
</comment>
<name>A0A9D2EED1_9MICO</name>
<keyword evidence="1" id="KW-0472">Membrane</keyword>
<feature type="transmembrane region" description="Helical" evidence="1">
    <location>
        <begin position="405"/>
        <end position="433"/>
    </location>
</feature>
<feature type="transmembrane region" description="Helical" evidence="1">
    <location>
        <begin position="133"/>
        <end position="151"/>
    </location>
</feature>
<protein>
    <recommendedName>
        <fullName evidence="4">Transporter</fullName>
    </recommendedName>
</protein>
<feature type="transmembrane region" description="Helical" evidence="1">
    <location>
        <begin position="333"/>
        <end position="355"/>
    </location>
</feature>
<feature type="transmembrane region" description="Helical" evidence="1">
    <location>
        <begin position="59"/>
        <end position="79"/>
    </location>
</feature>
<evidence type="ECO:0000256" key="1">
    <source>
        <dbReference type="SAM" id="Phobius"/>
    </source>
</evidence>
<evidence type="ECO:0008006" key="4">
    <source>
        <dbReference type="Google" id="ProtNLM"/>
    </source>
</evidence>
<dbReference type="AlphaFoldDB" id="A0A9D2EED1"/>
<organism evidence="2 3">
    <name type="scientific">Candidatus Ruania gallistercoris</name>
    <dbReference type="NCBI Taxonomy" id="2838746"/>
    <lineage>
        <taxon>Bacteria</taxon>
        <taxon>Bacillati</taxon>
        <taxon>Actinomycetota</taxon>
        <taxon>Actinomycetes</taxon>
        <taxon>Micrococcales</taxon>
        <taxon>Ruaniaceae</taxon>
        <taxon>Ruania</taxon>
    </lineage>
</organism>
<evidence type="ECO:0000313" key="2">
    <source>
        <dbReference type="EMBL" id="HIZ35791.1"/>
    </source>
</evidence>
<gene>
    <name evidence="2" type="ORF">H9815_08430</name>
</gene>
<feature type="transmembrane region" description="Helical" evidence="1">
    <location>
        <begin position="485"/>
        <end position="505"/>
    </location>
</feature>
<evidence type="ECO:0000313" key="3">
    <source>
        <dbReference type="Proteomes" id="UP000824037"/>
    </source>
</evidence>
<proteinExistence type="predicted"/>